<feature type="chain" id="PRO_5020912483" evidence="2">
    <location>
        <begin position="28"/>
        <end position="333"/>
    </location>
</feature>
<dbReference type="InterPro" id="IPR005064">
    <property type="entry name" value="BUG"/>
</dbReference>
<evidence type="ECO:0000256" key="2">
    <source>
        <dbReference type="SAM" id="SignalP"/>
    </source>
</evidence>
<dbReference type="RefSeq" id="WP_128396864.1">
    <property type="nucleotide sequence ID" value="NZ_SHKO01000001.1"/>
</dbReference>
<dbReference type="PANTHER" id="PTHR42928:SF5">
    <property type="entry name" value="BLR1237 PROTEIN"/>
    <property type="match status" value="1"/>
</dbReference>
<dbReference type="EMBL" id="SHKO01000001">
    <property type="protein sequence ID" value="RZT99868.1"/>
    <property type="molecule type" value="Genomic_DNA"/>
</dbReference>
<evidence type="ECO:0000313" key="4">
    <source>
        <dbReference type="Proteomes" id="UP000293398"/>
    </source>
</evidence>
<protein>
    <submittedName>
        <fullName evidence="3">Tripartite-type tricarboxylate transporter receptor subunit TctC</fullName>
    </submittedName>
</protein>
<proteinExistence type="inferred from homology"/>
<keyword evidence="3" id="KW-0675">Receptor</keyword>
<keyword evidence="2" id="KW-0732">Signal</keyword>
<dbReference type="Gene3D" id="3.40.190.150">
    <property type="entry name" value="Bordetella uptake gene, domain 1"/>
    <property type="match status" value="1"/>
</dbReference>
<gene>
    <name evidence="3" type="ORF">EV681_1663</name>
</gene>
<reference evidence="3 4" key="1">
    <citation type="submission" date="2019-02" db="EMBL/GenBank/DDBJ databases">
        <title>Genomic Encyclopedia of Type Strains, Phase IV (KMG-IV): sequencing the most valuable type-strain genomes for metagenomic binning, comparative biology and taxonomic classification.</title>
        <authorList>
            <person name="Goeker M."/>
        </authorList>
    </citation>
    <scope>NUCLEOTIDE SEQUENCE [LARGE SCALE GENOMIC DNA]</scope>
    <source>
        <strain evidence="3 4">DSM 23814</strain>
    </source>
</reference>
<organism evidence="3 4">
    <name type="scientific">Advenella incenata</name>
    <dbReference type="NCBI Taxonomy" id="267800"/>
    <lineage>
        <taxon>Bacteria</taxon>
        <taxon>Pseudomonadati</taxon>
        <taxon>Pseudomonadota</taxon>
        <taxon>Betaproteobacteria</taxon>
        <taxon>Burkholderiales</taxon>
        <taxon>Alcaligenaceae</taxon>
    </lineage>
</organism>
<dbReference type="AlphaFoldDB" id="A0A4Q7VUB9"/>
<comment type="caution">
    <text evidence="3">The sequence shown here is derived from an EMBL/GenBank/DDBJ whole genome shotgun (WGS) entry which is preliminary data.</text>
</comment>
<dbReference type="InterPro" id="IPR042100">
    <property type="entry name" value="Bug_dom1"/>
</dbReference>
<feature type="signal peptide" evidence="2">
    <location>
        <begin position="1"/>
        <end position="27"/>
    </location>
</feature>
<sequence>MAISTRRRRLVQSLIAISGAAALNVRAQPETAQWPTKAIRLIVPFNAGGATDIIARTIAEALAKRMDQPVVVENQPGASGIIGTNAVAKSRADGYTLLLSLSTSMLINQFLYEKLPYSPQKDLLMLSQIAIAPVTLVAHPSLPVDDMNALLAYSKANKGKLTYGSWGVGSYAHLAGAYMSKSMDAGMVHVAYKGESPMLQDLIGGQIQMCFASALNTKPFIDAGRIKILGVTGTARMEILPAVATIKEQGVADEAYSIAGWVAMAAPTDTPRKIIDKLQSHLAEIAKDPVIRQKILAAGFEPLINTPEAFRNNYERDMPIWKSLVEQSGAKLG</sequence>
<dbReference type="PANTHER" id="PTHR42928">
    <property type="entry name" value="TRICARBOXYLATE-BINDING PROTEIN"/>
    <property type="match status" value="1"/>
</dbReference>
<dbReference type="CDD" id="cd07012">
    <property type="entry name" value="PBP2_Bug_TTT"/>
    <property type="match status" value="1"/>
</dbReference>
<name>A0A4Q7VUB9_9BURK</name>
<keyword evidence="4" id="KW-1185">Reference proteome</keyword>
<dbReference type="Proteomes" id="UP000293398">
    <property type="component" value="Unassembled WGS sequence"/>
</dbReference>
<dbReference type="Pfam" id="PF03401">
    <property type="entry name" value="TctC"/>
    <property type="match status" value="1"/>
</dbReference>
<comment type="similarity">
    <text evidence="1">Belongs to the UPF0065 (bug) family.</text>
</comment>
<dbReference type="SUPFAM" id="SSF53850">
    <property type="entry name" value="Periplasmic binding protein-like II"/>
    <property type="match status" value="1"/>
</dbReference>
<dbReference type="PIRSF" id="PIRSF017082">
    <property type="entry name" value="YflP"/>
    <property type="match status" value="1"/>
</dbReference>
<evidence type="ECO:0000313" key="3">
    <source>
        <dbReference type="EMBL" id="RZT99868.1"/>
    </source>
</evidence>
<accession>A0A4Q7VUB9</accession>
<dbReference type="OrthoDB" id="8678477at2"/>
<evidence type="ECO:0000256" key="1">
    <source>
        <dbReference type="ARBA" id="ARBA00006987"/>
    </source>
</evidence>
<dbReference type="Gene3D" id="3.40.190.10">
    <property type="entry name" value="Periplasmic binding protein-like II"/>
    <property type="match status" value="1"/>
</dbReference>